<feature type="compositionally biased region" description="Basic and acidic residues" evidence="19">
    <location>
        <begin position="291"/>
        <end position="300"/>
    </location>
</feature>
<keyword evidence="17" id="KW-0539">Nucleus</keyword>
<feature type="compositionally biased region" description="Polar residues" evidence="19">
    <location>
        <begin position="275"/>
        <end position="288"/>
    </location>
</feature>
<evidence type="ECO:0000256" key="14">
    <source>
        <dbReference type="ARBA" id="ARBA00023004"/>
    </source>
</evidence>
<evidence type="ECO:0000256" key="6">
    <source>
        <dbReference type="ARBA" id="ARBA00005885"/>
    </source>
</evidence>
<comment type="cofactor">
    <cofactor evidence="1">
        <name>Mn(2+)</name>
        <dbReference type="ChEBI" id="CHEBI:29035"/>
    </cofactor>
</comment>
<feature type="compositionally biased region" description="Basic and acidic residues" evidence="19">
    <location>
        <begin position="183"/>
        <end position="197"/>
    </location>
</feature>
<keyword evidence="10" id="KW-0493">Microtubule</keyword>
<dbReference type="GO" id="GO:0008419">
    <property type="term" value="F:RNA lariat debranching enzyme activity"/>
    <property type="evidence" value="ECO:0007669"/>
    <property type="project" value="UniProtKB-ARBA"/>
</dbReference>
<evidence type="ECO:0000256" key="15">
    <source>
        <dbReference type="ARBA" id="ARBA00023211"/>
    </source>
</evidence>
<comment type="similarity">
    <text evidence="7">Belongs to the lariat debranching enzyme family.</text>
</comment>
<accession>A0AAV8R5I8</accession>
<keyword evidence="22" id="KW-1185">Reference proteome</keyword>
<evidence type="ECO:0000256" key="17">
    <source>
        <dbReference type="ARBA" id="ARBA00023242"/>
    </source>
</evidence>
<dbReference type="AlphaFoldDB" id="A0AAV8R5I8"/>
<dbReference type="PANTHER" id="PTHR12849">
    <property type="entry name" value="RNA LARIAT DEBRANCHING ENZYME"/>
    <property type="match status" value="1"/>
</dbReference>
<feature type="compositionally biased region" description="Basic and acidic residues" evidence="19">
    <location>
        <begin position="484"/>
        <end position="508"/>
    </location>
</feature>
<dbReference type="Pfam" id="PF06886">
    <property type="entry name" value="TPX2"/>
    <property type="match status" value="1"/>
</dbReference>
<feature type="coiled-coil region" evidence="18">
    <location>
        <begin position="349"/>
        <end position="379"/>
    </location>
</feature>
<dbReference type="PANTHER" id="PTHR12849:SF0">
    <property type="entry name" value="LARIAT DEBRANCHING ENZYME"/>
    <property type="match status" value="1"/>
</dbReference>
<reference evidence="21 22" key="1">
    <citation type="submission" date="2022-12" db="EMBL/GenBank/DDBJ databases">
        <title>Chromosome-scale assembly of the Ensete ventricosum genome.</title>
        <authorList>
            <person name="Dussert Y."/>
            <person name="Stocks J."/>
            <person name="Wendawek A."/>
            <person name="Woldeyes F."/>
            <person name="Nichols R.A."/>
            <person name="Borrell J.S."/>
        </authorList>
    </citation>
    <scope>NUCLEOTIDE SEQUENCE [LARGE SCALE GENOMIC DNA]</scope>
    <source>
        <strain evidence="22">cv. Maze</strain>
        <tissue evidence="21">Seeds</tissue>
    </source>
</reference>
<dbReference type="Pfam" id="PF00149">
    <property type="entry name" value="Metallophos"/>
    <property type="match status" value="1"/>
</dbReference>
<keyword evidence="11" id="KW-0479">Metal-binding</keyword>
<keyword evidence="12" id="KW-0378">Hydrolase</keyword>
<keyword evidence="9" id="KW-0507">mRNA processing</keyword>
<feature type="region of interest" description="Disordered" evidence="19">
    <location>
        <begin position="389"/>
        <end position="524"/>
    </location>
</feature>
<evidence type="ECO:0000256" key="16">
    <source>
        <dbReference type="ARBA" id="ARBA00023212"/>
    </source>
</evidence>
<evidence type="ECO:0000256" key="3">
    <source>
        <dbReference type="ARBA" id="ARBA00001954"/>
    </source>
</evidence>
<evidence type="ECO:0000256" key="18">
    <source>
        <dbReference type="SAM" id="Coils"/>
    </source>
</evidence>
<evidence type="ECO:0000256" key="10">
    <source>
        <dbReference type="ARBA" id="ARBA00022701"/>
    </source>
</evidence>
<evidence type="ECO:0000256" key="1">
    <source>
        <dbReference type="ARBA" id="ARBA00001936"/>
    </source>
</evidence>
<protein>
    <recommendedName>
        <fullName evidence="20">Lariat debranching enzyme C-terminal domain-containing protein</fullName>
    </recommendedName>
</protein>
<organism evidence="21 22">
    <name type="scientific">Ensete ventricosum</name>
    <name type="common">Abyssinian banana</name>
    <name type="synonym">Musa ensete</name>
    <dbReference type="NCBI Taxonomy" id="4639"/>
    <lineage>
        <taxon>Eukaryota</taxon>
        <taxon>Viridiplantae</taxon>
        <taxon>Streptophyta</taxon>
        <taxon>Embryophyta</taxon>
        <taxon>Tracheophyta</taxon>
        <taxon>Spermatophyta</taxon>
        <taxon>Magnoliopsida</taxon>
        <taxon>Liliopsida</taxon>
        <taxon>Zingiberales</taxon>
        <taxon>Musaceae</taxon>
        <taxon>Ensete</taxon>
    </lineage>
</organism>
<comment type="caution">
    <text evidence="21">The sequence shown here is derived from an EMBL/GenBank/DDBJ whole genome shotgun (WGS) entry which is preliminary data.</text>
</comment>
<evidence type="ECO:0000256" key="7">
    <source>
        <dbReference type="ARBA" id="ARBA00006045"/>
    </source>
</evidence>
<feature type="domain" description="Lariat debranching enzyme C-terminal" evidence="20">
    <location>
        <begin position="803"/>
        <end position="935"/>
    </location>
</feature>
<feature type="region of interest" description="Disordered" evidence="19">
    <location>
        <begin position="247"/>
        <end position="338"/>
    </location>
</feature>
<evidence type="ECO:0000256" key="9">
    <source>
        <dbReference type="ARBA" id="ARBA00022664"/>
    </source>
</evidence>
<keyword evidence="16" id="KW-0206">Cytoskeleton</keyword>
<dbReference type="SMART" id="SM01124">
    <property type="entry name" value="DBR1"/>
    <property type="match status" value="1"/>
</dbReference>
<comment type="subcellular location">
    <subcellularLocation>
        <location evidence="5">Cytoplasm</location>
        <location evidence="5">Cytoskeleton</location>
    </subcellularLocation>
    <subcellularLocation>
        <location evidence="4">Nucleus</location>
    </subcellularLocation>
</comment>
<proteinExistence type="inferred from homology"/>
<evidence type="ECO:0000256" key="4">
    <source>
        <dbReference type="ARBA" id="ARBA00004123"/>
    </source>
</evidence>
<dbReference type="EMBL" id="JAQQAF010000004">
    <property type="protein sequence ID" value="KAJ8491762.1"/>
    <property type="molecule type" value="Genomic_DNA"/>
</dbReference>
<dbReference type="InterPro" id="IPR029052">
    <property type="entry name" value="Metallo-depent_PP-like"/>
</dbReference>
<name>A0AAV8R5I8_ENSVE</name>
<feature type="compositionally biased region" description="Basic residues" evidence="19">
    <location>
        <begin position="415"/>
        <end position="424"/>
    </location>
</feature>
<sequence length="986" mass="109989">MIGCLQRLRFLHSSYPRRPITSMLPSPFTFPPAHVFLSDTIPTGITRATHIITGFREEREIETPTPELIDLEAEWVSEPFDLNSGGLISPRECGSPPLLARHTDRRAPFAPFRPSDRTLQSSISMEVAAEANGSTSLINKEDAITENGTHAVHADSGSEDTSKVVLHSSVERDEGPSFATENKVTDSSKRGGSDRFKKLQKNSGHLNGSIIEPQKKRNVLSQSFSFSSKGSLANNLHKNTTSLKQSKVASSITNGDPAANHSAFTAVPSARKTRSINTGAVEATTNGTPAEDAHSDDGKTKSLRCTLTAKEDDDAHSAASSSTPHARKNTGNGFNFKLDERAEKRKEFFMKLEEKNHVKELEKTNLQAKSKENQEAEIRRLRKSLTFKATPMPNFYQEPGPPKVELKKIPPTRARSPKLGRRKQSVPAASTPSEAGDSCQSPCVTASSTKMNEGATSSKRNAIGSKNPKQKSLSKLPSQKSKTTKSDAKSLEPKVDEVKTENGDDRTTEVSAETGVETVPASPEDVVKEDQTIANFPEANIAPQQVPVQGGRFDLCCSEEEECHIKETMKIAVEGCLHGEMDKVYDTIRHIEKVENIKIDLLICCGDFQAVRNENDLESLSCPPKYRSMNSFWKYYSGQVVAPVPTIFIGGNHEASNYLWELYYGGWAAPNIYFLGFSGVIKFGNIRIGGVSGIYKQGHYHLGHFERPPYNESDLRSVYHIREYDVMKLKDIKEPIDIFISHDWPVGIYEYGNSKRLVRCKPHFEEEIRKRTLGSLPAAELLNQLKPHYWFSGHLHCNFAAVVQHREDGSITKFLALDKCLPGRKFLQIVDVNSDPGPYEIQYDEEWLAITRKFNSIFPLSRKTVHLRSEQLDKQDYREWVRNKLITRGARPFDFVQTVSPFDPSRPLTRSSTSGHCRNPQTESLLQLLELPYLLDNVSEVGMPTQNTKFFNTTDAWNQLSDVGNSAEAGDVDELEELAEDEDEDA</sequence>
<evidence type="ECO:0000256" key="5">
    <source>
        <dbReference type="ARBA" id="ARBA00004245"/>
    </source>
</evidence>
<evidence type="ECO:0000256" key="2">
    <source>
        <dbReference type="ARBA" id="ARBA00001947"/>
    </source>
</evidence>
<evidence type="ECO:0000256" key="8">
    <source>
        <dbReference type="ARBA" id="ARBA00022490"/>
    </source>
</evidence>
<evidence type="ECO:0000256" key="19">
    <source>
        <dbReference type="SAM" id="MobiDB-lite"/>
    </source>
</evidence>
<dbReference type="GO" id="GO:0005634">
    <property type="term" value="C:nucleus"/>
    <property type="evidence" value="ECO:0007669"/>
    <property type="project" value="UniProtKB-SubCell"/>
</dbReference>
<keyword evidence="8" id="KW-0963">Cytoplasm</keyword>
<dbReference type="CDD" id="cd00844">
    <property type="entry name" value="MPP_Dbr1_N"/>
    <property type="match status" value="1"/>
</dbReference>
<evidence type="ECO:0000256" key="11">
    <source>
        <dbReference type="ARBA" id="ARBA00022723"/>
    </source>
</evidence>
<comment type="cofactor">
    <cofactor evidence="3">
        <name>Fe(2+)</name>
        <dbReference type="ChEBI" id="CHEBI:29033"/>
    </cofactor>
</comment>
<feature type="region of interest" description="Disordered" evidence="19">
    <location>
        <begin position="169"/>
        <end position="209"/>
    </location>
</feature>
<dbReference type="Gene3D" id="3.60.21.10">
    <property type="match status" value="1"/>
</dbReference>
<feature type="region of interest" description="Disordered" evidence="19">
    <location>
        <begin position="964"/>
        <end position="986"/>
    </location>
</feature>
<keyword evidence="13" id="KW-0862">Zinc</keyword>
<feature type="compositionally biased region" description="Low complexity" evidence="19">
    <location>
        <begin position="465"/>
        <end position="481"/>
    </location>
</feature>
<dbReference type="GO" id="GO:0046872">
    <property type="term" value="F:metal ion binding"/>
    <property type="evidence" value="ECO:0007669"/>
    <property type="project" value="UniProtKB-KW"/>
</dbReference>
<dbReference type="Pfam" id="PF05011">
    <property type="entry name" value="DBR1"/>
    <property type="match status" value="1"/>
</dbReference>
<keyword evidence="15" id="KW-0464">Manganese</keyword>
<comment type="similarity">
    <text evidence="6">Belongs to the TPX2 family.</text>
</comment>
<dbReference type="InterPro" id="IPR007708">
    <property type="entry name" value="DBR1_C"/>
</dbReference>
<gene>
    <name evidence="21" type="ORF">OPV22_013483</name>
</gene>
<evidence type="ECO:0000259" key="20">
    <source>
        <dbReference type="SMART" id="SM01124"/>
    </source>
</evidence>
<evidence type="ECO:0000313" key="21">
    <source>
        <dbReference type="EMBL" id="KAJ8491762.1"/>
    </source>
</evidence>
<feature type="compositionally biased region" description="Polar residues" evidence="19">
    <location>
        <begin position="427"/>
        <end position="460"/>
    </location>
</feature>
<dbReference type="SUPFAM" id="SSF56300">
    <property type="entry name" value="Metallo-dependent phosphatases"/>
    <property type="match status" value="1"/>
</dbReference>
<evidence type="ECO:0000256" key="12">
    <source>
        <dbReference type="ARBA" id="ARBA00022801"/>
    </source>
</evidence>
<feature type="compositionally biased region" description="Acidic residues" evidence="19">
    <location>
        <begin position="970"/>
        <end position="986"/>
    </location>
</feature>
<dbReference type="Proteomes" id="UP001222027">
    <property type="component" value="Unassembled WGS sequence"/>
</dbReference>
<dbReference type="InterPro" id="IPR041816">
    <property type="entry name" value="Dbr1_N"/>
</dbReference>
<dbReference type="GO" id="GO:0005874">
    <property type="term" value="C:microtubule"/>
    <property type="evidence" value="ECO:0007669"/>
    <property type="project" value="UniProtKB-KW"/>
</dbReference>
<evidence type="ECO:0000256" key="13">
    <source>
        <dbReference type="ARBA" id="ARBA00022833"/>
    </source>
</evidence>
<dbReference type="GO" id="GO:0000398">
    <property type="term" value="P:mRNA splicing, via spliceosome"/>
    <property type="evidence" value="ECO:0007669"/>
    <property type="project" value="TreeGrafter"/>
</dbReference>
<keyword evidence="18" id="KW-0175">Coiled coil</keyword>
<comment type="cofactor">
    <cofactor evidence="2">
        <name>Zn(2+)</name>
        <dbReference type="ChEBI" id="CHEBI:29105"/>
    </cofactor>
</comment>
<evidence type="ECO:0000313" key="22">
    <source>
        <dbReference type="Proteomes" id="UP001222027"/>
    </source>
</evidence>
<dbReference type="InterPro" id="IPR004843">
    <property type="entry name" value="Calcineurin-like_PHP"/>
</dbReference>
<dbReference type="InterPro" id="IPR027329">
    <property type="entry name" value="TPX2_C"/>
</dbReference>
<dbReference type="FunFam" id="3.60.21.10:FF:000035">
    <property type="entry name" value="Lariat debranching enzyme"/>
    <property type="match status" value="1"/>
</dbReference>
<keyword evidence="14" id="KW-0408">Iron</keyword>